<dbReference type="SUPFAM" id="SSF109998">
    <property type="entry name" value="Triger factor/SurA peptide-binding domain-like"/>
    <property type="match status" value="1"/>
</dbReference>
<dbReference type="InterPro" id="IPR027304">
    <property type="entry name" value="Trigger_fact/SurA_dom_sf"/>
</dbReference>
<keyword evidence="5 6" id="KW-0413">Isomerase</keyword>
<dbReference type="Pfam" id="PF13145">
    <property type="entry name" value="Rotamase_2"/>
    <property type="match status" value="1"/>
</dbReference>
<evidence type="ECO:0000259" key="8">
    <source>
        <dbReference type="PROSITE" id="PS50198"/>
    </source>
</evidence>
<reference evidence="9 10" key="1">
    <citation type="submission" date="2017-07" db="EMBL/GenBank/DDBJ databases">
        <title>Genome sequencing and assembly of Paenibacillus rigui.</title>
        <authorList>
            <person name="Mayilraj S."/>
        </authorList>
    </citation>
    <scope>NUCLEOTIDE SEQUENCE [LARGE SCALE GENOMIC DNA]</scope>
    <source>
        <strain evidence="9 10">JCM 16352</strain>
    </source>
</reference>
<evidence type="ECO:0000256" key="2">
    <source>
        <dbReference type="ARBA" id="ARBA00013194"/>
    </source>
</evidence>
<protein>
    <recommendedName>
        <fullName evidence="2">peptidylprolyl isomerase</fullName>
        <ecNumber evidence="2">5.2.1.8</ecNumber>
    </recommendedName>
</protein>
<dbReference type="PROSITE" id="PS50198">
    <property type="entry name" value="PPIC_PPIASE_2"/>
    <property type="match status" value="1"/>
</dbReference>
<dbReference type="InterPro" id="IPR050245">
    <property type="entry name" value="PrsA_foldase"/>
</dbReference>
<dbReference type="Proteomes" id="UP000215509">
    <property type="component" value="Unassembled WGS sequence"/>
</dbReference>
<dbReference type="AlphaFoldDB" id="A0A229UGH3"/>
<dbReference type="PANTHER" id="PTHR47245">
    <property type="entry name" value="PEPTIDYLPROLYL ISOMERASE"/>
    <property type="match status" value="1"/>
</dbReference>
<evidence type="ECO:0000313" key="9">
    <source>
        <dbReference type="EMBL" id="OXM82483.1"/>
    </source>
</evidence>
<dbReference type="Pfam" id="PF13624">
    <property type="entry name" value="SurA_N_3"/>
    <property type="match status" value="1"/>
</dbReference>
<evidence type="ECO:0000256" key="3">
    <source>
        <dbReference type="ARBA" id="ARBA00022729"/>
    </source>
</evidence>
<dbReference type="EMBL" id="NMQW01000071">
    <property type="protein sequence ID" value="OXM82483.1"/>
    <property type="molecule type" value="Genomic_DNA"/>
</dbReference>
<dbReference type="GO" id="GO:0003755">
    <property type="term" value="F:peptidyl-prolyl cis-trans isomerase activity"/>
    <property type="evidence" value="ECO:0007669"/>
    <property type="project" value="UniProtKB-KW"/>
</dbReference>
<keyword evidence="10" id="KW-1185">Reference proteome</keyword>
<evidence type="ECO:0000256" key="1">
    <source>
        <dbReference type="ARBA" id="ARBA00000971"/>
    </source>
</evidence>
<gene>
    <name evidence="9" type="ORF">CF651_30730</name>
</gene>
<dbReference type="Gene3D" id="3.10.50.40">
    <property type="match status" value="1"/>
</dbReference>
<evidence type="ECO:0000256" key="6">
    <source>
        <dbReference type="PROSITE-ProRule" id="PRU00278"/>
    </source>
</evidence>
<dbReference type="GO" id="GO:0043565">
    <property type="term" value="F:sequence-specific DNA binding"/>
    <property type="evidence" value="ECO:0007669"/>
    <property type="project" value="InterPro"/>
</dbReference>
<dbReference type="Gene3D" id="1.10.4030.10">
    <property type="entry name" value="Porin chaperone SurA, peptide-binding domain"/>
    <property type="match status" value="1"/>
</dbReference>
<dbReference type="InterPro" id="IPR000297">
    <property type="entry name" value="PPIase_PpiC"/>
</dbReference>
<dbReference type="PANTHER" id="PTHR47245:SF1">
    <property type="entry name" value="FOLDASE PROTEIN PRSA"/>
    <property type="match status" value="1"/>
</dbReference>
<keyword evidence="4 6" id="KW-0697">Rotamase</keyword>
<evidence type="ECO:0000313" key="10">
    <source>
        <dbReference type="Proteomes" id="UP000215509"/>
    </source>
</evidence>
<dbReference type="PROSITE" id="PS01124">
    <property type="entry name" value="HTH_ARAC_FAMILY_2"/>
    <property type="match status" value="1"/>
</dbReference>
<dbReference type="OrthoDB" id="2677468at2"/>
<feature type="domain" description="PpiC" evidence="8">
    <location>
        <begin position="172"/>
        <end position="264"/>
    </location>
</feature>
<evidence type="ECO:0000256" key="5">
    <source>
        <dbReference type="ARBA" id="ARBA00023235"/>
    </source>
</evidence>
<comment type="catalytic activity">
    <reaction evidence="1">
        <text>[protein]-peptidylproline (omega=180) = [protein]-peptidylproline (omega=0)</text>
        <dbReference type="Rhea" id="RHEA:16237"/>
        <dbReference type="Rhea" id="RHEA-COMP:10747"/>
        <dbReference type="Rhea" id="RHEA-COMP:10748"/>
        <dbReference type="ChEBI" id="CHEBI:83833"/>
        <dbReference type="ChEBI" id="CHEBI:83834"/>
        <dbReference type="EC" id="5.2.1.8"/>
    </reaction>
</comment>
<dbReference type="InterPro" id="IPR018060">
    <property type="entry name" value="HTH_AraC"/>
</dbReference>
<evidence type="ECO:0000256" key="4">
    <source>
        <dbReference type="ARBA" id="ARBA00023110"/>
    </source>
</evidence>
<dbReference type="GO" id="GO:0003700">
    <property type="term" value="F:DNA-binding transcription factor activity"/>
    <property type="evidence" value="ECO:0007669"/>
    <property type="project" value="InterPro"/>
</dbReference>
<dbReference type="EC" id="5.2.1.8" evidence="2"/>
<accession>A0A229UGH3</accession>
<feature type="domain" description="HTH araC/xylS-type" evidence="7">
    <location>
        <begin position="111"/>
        <end position="136"/>
    </location>
</feature>
<evidence type="ECO:0000259" key="7">
    <source>
        <dbReference type="PROSITE" id="PS01124"/>
    </source>
</evidence>
<name>A0A229UGH3_9BACL</name>
<organism evidence="9 10">
    <name type="scientific">Paenibacillus rigui</name>
    <dbReference type="NCBI Taxonomy" id="554312"/>
    <lineage>
        <taxon>Bacteria</taxon>
        <taxon>Bacillati</taxon>
        <taxon>Bacillota</taxon>
        <taxon>Bacilli</taxon>
        <taxon>Bacillales</taxon>
        <taxon>Paenibacillaceae</taxon>
        <taxon>Paenibacillus</taxon>
    </lineage>
</organism>
<dbReference type="RefSeq" id="WP_094018681.1">
    <property type="nucleotide sequence ID" value="NZ_NMQW01000071.1"/>
</dbReference>
<dbReference type="SUPFAM" id="SSF54534">
    <property type="entry name" value="FKBP-like"/>
    <property type="match status" value="1"/>
</dbReference>
<sequence>MRNMKILWGVIAVLLITVAILSSVLFADFFNQSNVDMKPQTDKNPSTQVVATIGDKTITSKDLEQQLMQKHGRELLTQMVDHEVIRMEGKARGMNVEESEIQKELKRMQQGYDSEAQFYDSMKEQLGMSPEALRADVNDKLLLEKIATAGIKISDEQIDAYIQSHAEEFKSKVQLRLLQIVVSSKDQASKVTADLGKGMDFAQIAKERSLDDATRSSGGDLGWVEEGDPFLPVPLMKAAAMLKPGEVSKPIEANGQIYVLKLKDRKEDPKLNKDAVRETVRKEMALREAPPIKEVMKKLREKWHVVMTL</sequence>
<dbReference type="InterPro" id="IPR046357">
    <property type="entry name" value="PPIase_dom_sf"/>
</dbReference>
<keyword evidence="3" id="KW-0732">Signal</keyword>
<proteinExistence type="predicted"/>
<comment type="caution">
    <text evidence="9">The sequence shown here is derived from an EMBL/GenBank/DDBJ whole genome shotgun (WGS) entry which is preliminary data.</text>
</comment>